<dbReference type="EMBL" id="JAZHGC010000005">
    <property type="protein sequence ID" value="MEM5285432.1"/>
    <property type="molecule type" value="Genomic_DNA"/>
</dbReference>
<dbReference type="Gene3D" id="2.30.110.10">
    <property type="entry name" value="Electron Transport, Fmn-binding Protein, Chain A"/>
    <property type="match status" value="1"/>
</dbReference>
<sequence>MSSEWGAETLDAESAVTFYDPADGHGLPHDPFKAIVAPRMIGWISSRSSGGQLNLAPYSFFGAFASLPPIIGFCSEGRKDSLRNIEETGEFVWNLATRPLAERMNRTSAPVAPEVDEFRLAEVTPIAGRNVSVPRVGESPAALECKLLQVTRLHDLRGKPTDNWLVLGQVVGVHIQKAYLKEGLFDTRAAQPVLRAGYLADYAQIGEMFQMFRPTI</sequence>
<proteinExistence type="predicted"/>
<dbReference type="PANTHER" id="PTHR43812">
    <property type="entry name" value="BLR2425 PROTEIN"/>
    <property type="match status" value="1"/>
</dbReference>
<evidence type="ECO:0000259" key="1">
    <source>
        <dbReference type="SMART" id="SM00903"/>
    </source>
</evidence>
<evidence type="ECO:0000313" key="2">
    <source>
        <dbReference type="EMBL" id="MEM5285432.1"/>
    </source>
</evidence>
<protein>
    <submittedName>
        <fullName evidence="2">Flavin reductase family protein</fullName>
        <ecNumber evidence="2">1.5.1.-</ecNumber>
    </submittedName>
</protein>
<dbReference type="Proteomes" id="UP001494588">
    <property type="component" value="Unassembled WGS sequence"/>
</dbReference>
<dbReference type="PANTHER" id="PTHR43812:SF2">
    <property type="entry name" value="FLAVIN REDUCTASE LIKE DOMAIN-CONTAINING PROTEIN"/>
    <property type="match status" value="1"/>
</dbReference>
<comment type="caution">
    <text evidence="2">The sequence shown here is derived from an EMBL/GenBank/DDBJ whole genome shotgun (WGS) entry which is preliminary data.</text>
</comment>
<dbReference type="RefSeq" id="WP_201649747.1">
    <property type="nucleotide sequence ID" value="NZ_CAJHCS010000006.1"/>
</dbReference>
<dbReference type="InterPro" id="IPR012349">
    <property type="entry name" value="Split_barrel_FMN-bd"/>
</dbReference>
<accession>A0ABU9Q7M7</accession>
<dbReference type="SUPFAM" id="SSF50475">
    <property type="entry name" value="FMN-binding split barrel"/>
    <property type="match status" value="1"/>
</dbReference>
<name>A0ABU9Q7M7_9BURK</name>
<keyword evidence="3" id="KW-1185">Reference proteome</keyword>
<organism evidence="2 3">
    <name type="scientific">Paraburkholderia sabiae</name>
    <dbReference type="NCBI Taxonomy" id="273251"/>
    <lineage>
        <taxon>Bacteria</taxon>
        <taxon>Pseudomonadati</taxon>
        <taxon>Pseudomonadota</taxon>
        <taxon>Betaproteobacteria</taxon>
        <taxon>Burkholderiales</taxon>
        <taxon>Burkholderiaceae</taxon>
        <taxon>Paraburkholderia</taxon>
    </lineage>
</organism>
<keyword evidence="2" id="KW-0560">Oxidoreductase</keyword>
<reference evidence="2 3" key="1">
    <citation type="submission" date="2024-01" db="EMBL/GenBank/DDBJ databases">
        <title>The diversity of rhizobia nodulating Mimosa spp. in eleven states of Brazil covering several biomes is determined by host plant, location, and edaphic factors.</title>
        <authorList>
            <person name="Rouws L."/>
            <person name="Barauna A."/>
            <person name="Beukes C."/>
            <person name="De Faria S.M."/>
            <person name="Gross E."/>
            <person name="Dos Reis Junior F.B."/>
            <person name="Simon M."/>
            <person name="Maluk M."/>
            <person name="Odee D.W."/>
            <person name="Kenicer G."/>
            <person name="Young J.P.W."/>
            <person name="Reis V.M."/>
            <person name="Zilli J."/>
            <person name="James E.K."/>
        </authorList>
    </citation>
    <scope>NUCLEOTIDE SEQUENCE [LARGE SCALE GENOMIC DNA]</scope>
    <source>
        <strain evidence="2 3">JPY77</strain>
    </source>
</reference>
<dbReference type="EC" id="1.5.1.-" evidence="2"/>
<feature type="domain" description="Flavin reductase like" evidence="1">
    <location>
        <begin position="34"/>
        <end position="191"/>
    </location>
</feature>
<dbReference type="InterPro" id="IPR002563">
    <property type="entry name" value="Flavin_Rdtase-like_dom"/>
</dbReference>
<dbReference type="Pfam" id="PF01613">
    <property type="entry name" value="Flavin_Reduct"/>
    <property type="match status" value="1"/>
</dbReference>
<dbReference type="GO" id="GO:0016491">
    <property type="term" value="F:oxidoreductase activity"/>
    <property type="evidence" value="ECO:0007669"/>
    <property type="project" value="UniProtKB-KW"/>
</dbReference>
<evidence type="ECO:0000313" key="3">
    <source>
        <dbReference type="Proteomes" id="UP001494588"/>
    </source>
</evidence>
<dbReference type="SMART" id="SM00903">
    <property type="entry name" value="Flavin_Reduct"/>
    <property type="match status" value="1"/>
</dbReference>
<gene>
    <name evidence="2" type="ORF">V4C55_06925</name>
</gene>